<dbReference type="eggNOG" id="COG1254">
    <property type="taxonomic scope" value="Bacteria"/>
</dbReference>
<proteinExistence type="inferred from homology"/>
<feature type="domain" description="Acylphosphatase-like" evidence="7">
    <location>
        <begin position="55"/>
        <end position="141"/>
    </location>
</feature>
<dbReference type="PANTHER" id="PTHR47268">
    <property type="entry name" value="ACYLPHOSPHATASE"/>
    <property type="match status" value="1"/>
</dbReference>
<feature type="active site" evidence="5">
    <location>
        <position position="88"/>
    </location>
</feature>
<gene>
    <name evidence="8" type="ordered locus">SYNW0747</name>
</gene>
<dbReference type="EC" id="3.6.1.7" evidence="2 5"/>
<dbReference type="Gene3D" id="3.30.70.100">
    <property type="match status" value="1"/>
</dbReference>
<dbReference type="PRINTS" id="PR00112">
    <property type="entry name" value="ACYLPHPHTASE"/>
</dbReference>
<sequence>MGYSEDSRQLDSPALGQLFDDLLPMARRTRSRSDAIARRFVNRSQPGRLQPFLERWRLLIHGRVQGVGFRASCNRRALDLGLRGWIRNLRDGSVEVQAEGPPLAISELRAWCEQGPPGAQVLRVQLSQLPVTGDDWFEVRH</sequence>
<evidence type="ECO:0000256" key="1">
    <source>
        <dbReference type="ARBA" id="ARBA00005614"/>
    </source>
</evidence>
<comment type="similarity">
    <text evidence="1 6">Belongs to the acylphosphatase family.</text>
</comment>
<keyword evidence="9" id="KW-1185">Reference proteome</keyword>
<dbReference type="InterPro" id="IPR001792">
    <property type="entry name" value="Acylphosphatase-like_dom"/>
</dbReference>
<dbReference type="InterPro" id="IPR036046">
    <property type="entry name" value="Acylphosphatase-like_dom_sf"/>
</dbReference>
<dbReference type="PROSITE" id="PS51160">
    <property type="entry name" value="ACYLPHOSPHATASE_3"/>
    <property type="match status" value="1"/>
</dbReference>
<dbReference type="STRING" id="84588.SYNW0747"/>
<dbReference type="Proteomes" id="UP000001422">
    <property type="component" value="Chromosome"/>
</dbReference>
<evidence type="ECO:0000256" key="5">
    <source>
        <dbReference type="PROSITE-ProRule" id="PRU00520"/>
    </source>
</evidence>
<evidence type="ECO:0000256" key="6">
    <source>
        <dbReference type="RuleBase" id="RU004168"/>
    </source>
</evidence>
<evidence type="ECO:0000313" key="9">
    <source>
        <dbReference type="Proteomes" id="UP000001422"/>
    </source>
</evidence>
<dbReference type="Pfam" id="PF00708">
    <property type="entry name" value="Acylphosphatase"/>
    <property type="match status" value="1"/>
</dbReference>
<keyword evidence="5 8" id="KW-0378">Hydrolase</keyword>
<dbReference type="NCBIfam" id="NF011023">
    <property type="entry name" value="PRK14452.1"/>
    <property type="match status" value="1"/>
</dbReference>
<dbReference type="AlphaFoldDB" id="Q7U876"/>
<evidence type="ECO:0000256" key="2">
    <source>
        <dbReference type="ARBA" id="ARBA00012150"/>
    </source>
</evidence>
<organism evidence="8 9">
    <name type="scientific">Parasynechococcus marenigrum (strain WH8102)</name>
    <dbReference type="NCBI Taxonomy" id="84588"/>
    <lineage>
        <taxon>Bacteria</taxon>
        <taxon>Bacillati</taxon>
        <taxon>Cyanobacteriota</taxon>
        <taxon>Cyanophyceae</taxon>
        <taxon>Synechococcales</taxon>
        <taxon>Prochlorococcaceae</taxon>
        <taxon>Parasynechococcus</taxon>
        <taxon>Parasynechococcus marenigrum</taxon>
    </lineage>
</organism>
<dbReference type="SUPFAM" id="SSF54975">
    <property type="entry name" value="Acylphosphatase/BLUF domain-like"/>
    <property type="match status" value="1"/>
</dbReference>
<dbReference type="InterPro" id="IPR020456">
    <property type="entry name" value="Acylphosphatase"/>
</dbReference>
<dbReference type="EMBL" id="BX569691">
    <property type="protein sequence ID" value="CAE07262.1"/>
    <property type="molecule type" value="Genomic_DNA"/>
</dbReference>
<dbReference type="PROSITE" id="PS00150">
    <property type="entry name" value="ACYLPHOSPHATASE_1"/>
    <property type="match status" value="1"/>
</dbReference>
<dbReference type="GO" id="GO:0003998">
    <property type="term" value="F:acylphosphatase activity"/>
    <property type="evidence" value="ECO:0007669"/>
    <property type="project" value="UniProtKB-EC"/>
</dbReference>
<evidence type="ECO:0000256" key="3">
    <source>
        <dbReference type="ARBA" id="ARBA00015991"/>
    </source>
</evidence>
<dbReference type="InterPro" id="IPR017968">
    <property type="entry name" value="Acylphosphatase_CS"/>
</dbReference>
<name>Q7U876_PARMW</name>
<dbReference type="PANTHER" id="PTHR47268:SF4">
    <property type="entry name" value="ACYLPHOSPHATASE"/>
    <property type="match status" value="1"/>
</dbReference>
<comment type="catalytic activity">
    <reaction evidence="4 5">
        <text>an acyl phosphate + H2O = a carboxylate + phosphate + H(+)</text>
        <dbReference type="Rhea" id="RHEA:14965"/>
        <dbReference type="ChEBI" id="CHEBI:15377"/>
        <dbReference type="ChEBI" id="CHEBI:15378"/>
        <dbReference type="ChEBI" id="CHEBI:29067"/>
        <dbReference type="ChEBI" id="CHEBI:43474"/>
        <dbReference type="ChEBI" id="CHEBI:59918"/>
        <dbReference type="EC" id="3.6.1.7"/>
    </reaction>
</comment>
<evidence type="ECO:0000313" key="8">
    <source>
        <dbReference type="EMBL" id="CAE07262.1"/>
    </source>
</evidence>
<evidence type="ECO:0000259" key="7">
    <source>
        <dbReference type="PROSITE" id="PS51160"/>
    </source>
</evidence>
<dbReference type="KEGG" id="syw:SYNW0747"/>
<dbReference type="HOGENOM" id="CLU_141932_1_0_3"/>
<reference evidence="8 9" key="1">
    <citation type="journal article" date="2003" name="Nature">
        <title>The genome of a motile marine Synechococcus.</title>
        <authorList>
            <person name="Palenik B."/>
            <person name="Brahamsha B."/>
            <person name="Larimer F."/>
            <person name="Land M."/>
            <person name="Hauser L."/>
            <person name="Chain P."/>
            <person name="Lamerdin J."/>
            <person name="Regala W."/>
            <person name="Allen E.A."/>
            <person name="McCarren J."/>
            <person name="Paulsen I."/>
            <person name="Dufresne A."/>
            <person name="Partensky F."/>
            <person name="Webb E."/>
            <person name="Waterbury J."/>
        </authorList>
    </citation>
    <scope>NUCLEOTIDE SEQUENCE [LARGE SCALE GENOMIC DNA]</scope>
    <source>
        <strain evidence="8 9">WH8102</strain>
    </source>
</reference>
<evidence type="ECO:0000256" key="4">
    <source>
        <dbReference type="ARBA" id="ARBA00047645"/>
    </source>
</evidence>
<protein>
    <recommendedName>
        <fullName evidence="3 5">acylphosphatase</fullName>
        <ecNumber evidence="2 5">3.6.1.7</ecNumber>
    </recommendedName>
</protein>
<feature type="active site" evidence="5">
    <location>
        <position position="70"/>
    </location>
</feature>
<accession>Q7U876</accession>